<comment type="caution">
    <text evidence="2">The sequence shown here is derived from an EMBL/GenBank/DDBJ whole genome shotgun (WGS) entry which is preliminary data.</text>
</comment>
<proteinExistence type="predicted"/>
<organism evidence="2 3">
    <name type="scientific">Candidatus Gottesmanbacteria bacterium GW2011_GWB1_49_7</name>
    <dbReference type="NCBI Taxonomy" id="1618448"/>
    <lineage>
        <taxon>Bacteria</taxon>
        <taxon>Candidatus Gottesmaniibacteriota</taxon>
    </lineage>
</organism>
<dbReference type="AlphaFoldDB" id="A0A0G1W371"/>
<dbReference type="EMBL" id="LCQD01000003">
    <property type="protein sequence ID" value="KKW13196.1"/>
    <property type="molecule type" value="Genomic_DNA"/>
</dbReference>
<gene>
    <name evidence="2" type="ORF">UY48_C0003G0018</name>
</gene>
<dbReference type="Proteomes" id="UP000034588">
    <property type="component" value="Unassembled WGS sequence"/>
</dbReference>
<protein>
    <submittedName>
        <fullName evidence="2">Uncharacterized protein</fullName>
    </submittedName>
</protein>
<name>A0A0G1W371_9BACT</name>
<sequence>MTEFHHKAVRPLEHGWVPVRDRDRGNRYDEASESSPDRDWKDRMIPIYARRMEKIIDRYGVDIPASNRLV</sequence>
<feature type="region of interest" description="Disordered" evidence="1">
    <location>
        <begin position="19"/>
        <end position="39"/>
    </location>
</feature>
<evidence type="ECO:0000256" key="1">
    <source>
        <dbReference type="SAM" id="MobiDB-lite"/>
    </source>
</evidence>
<accession>A0A0G1W371</accession>
<evidence type="ECO:0000313" key="2">
    <source>
        <dbReference type="EMBL" id="KKW13196.1"/>
    </source>
</evidence>
<reference evidence="2 3" key="1">
    <citation type="journal article" date="2015" name="Nature">
        <title>rRNA introns, odd ribosomes, and small enigmatic genomes across a large radiation of phyla.</title>
        <authorList>
            <person name="Brown C.T."/>
            <person name="Hug L.A."/>
            <person name="Thomas B.C."/>
            <person name="Sharon I."/>
            <person name="Castelle C.J."/>
            <person name="Singh A."/>
            <person name="Wilkins M.J."/>
            <person name="Williams K.H."/>
            <person name="Banfield J.F."/>
        </authorList>
    </citation>
    <scope>NUCLEOTIDE SEQUENCE [LARGE SCALE GENOMIC DNA]</scope>
</reference>
<evidence type="ECO:0000313" key="3">
    <source>
        <dbReference type="Proteomes" id="UP000034588"/>
    </source>
</evidence>